<dbReference type="InParanoid" id="A0A1X2H1Q2"/>
<dbReference type="SUPFAM" id="SSF143575">
    <property type="entry name" value="GAS2 domain-like"/>
    <property type="match status" value="1"/>
</dbReference>
<feature type="region of interest" description="Disordered" evidence="5">
    <location>
        <begin position="420"/>
        <end position="441"/>
    </location>
</feature>
<evidence type="ECO:0000256" key="1">
    <source>
        <dbReference type="ARBA" id="ARBA00004245"/>
    </source>
</evidence>
<feature type="region of interest" description="Disordered" evidence="5">
    <location>
        <begin position="86"/>
        <end position="136"/>
    </location>
</feature>
<dbReference type="SUPFAM" id="SSF46966">
    <property type="entry name" value="Spectrin repeat"/>
    <property type="match status" value="2"/>
</dbReference>
<keyword evidence="3" id="KW-0206">Cytoskeleton</keyword>
<feature type="compositionally biased region" description="Low complexity" evidence="5">
    <location>
        <begin position="1816"/>
        <end position="1829"/>
    </location>
</feature>
<feature type="domain" description="GAR" evidence="6">
    <location>
        <begin position="1851"/>
        <end position="1925"/>
    </location>
</feature>
<comment type="subcellular location">
    <subcellularLocation>
        <location evidence="1">Cytoplasm</location>
        <location evidence="1">Cytoskeleton</location>
    </subcellularLocation>
</comment>
<dbReference type="Proteomes" id="UP000242180">
    <property type="component" value="Unassembled WGS sequence"/>
</dbReference>
<dbReference type="GO" id="GO:0008017">
    <property type="term" value="F:microtubule binding"/>
    <property type="evidence" value="ECO:0007669"/>
    <property type="project" value="InterPro"/>
</dbReference>
<feature type="region of interest" description="Disordered" evidence="5">
    <location>
        <begin position="2011"/>
        <end position="2031"/>
    </location>
</feature>
<reference evidence="7 8" key="1">
    <citation type="submission" date="2016-07" db="EMBL/GenBank/DDBJ databases">
        <title>Pervasive Adenine N6-methylation of Active Genes in Fungi.</title>
        <authorList>
            <consortium name="DOE Joint Genome Institute"/>
            <person name="Mondo S.J."/>
            <person name="Dannebaum R.O."/>
            <person name="Kuo R.C."/>
            <person name="Labutti K."/>
            <person name="Haridas S."/>
            <person name="Kuo A."/>
            <person name="Salamov A."/>
            <person name="Ahrendt S.R."/>
            <person name="Lipzen A."/>
            <person name="Sullivan W."/>
            <person name="Andreopoulos W.B."/>
            <person name="Clum A."/>
            <person name="Lindquist E."/>
            <person name="Daum C."/>
            <person name="Ramamoorthy G.K."/>
            <person name="Gryganskyi A."/>
            <person name="Culley D."/>
            <person name="Magnuson J.K."/>
            <person name="James T.Y."/>
            <person name="O'Malley M.A."/>
            <person name="Stajich J.E."/>
            <person name="Spatafora J.W."/>
            <person name="Visel A."/>
            <person name="Grigoriev I.V."/>
        </authorList>
    </citation>
    <scope>NUCLEOTIDE SEQUENCE [LARGE SCALE GENOMIC DNA]</scope>
    <source>
        <strain evidence="7 8">NRRL 2496</strain>
    </source>
</reference>
<protein>
    <recommendedName>
        <fullName evidence="6">GAR domain-containing protein</fullName>
    </recommendedName>
</protein>
<dbReference type="InterPro" id="IPR003108">
    <property type="entry name" value="GAR_dom"/>
</dbReference>
<evidence type="ECO:0000256" key="2">
    <source>
        <dbReference type="ARBA" id="ARBA00022490"/>
    </source>
</evidence>
<feature type="coiled-coil region" evidence="4">
    <location>
        <begin position="1115"/>
        <end position="1142"/>
    </location>
</feature>
<dbReference type="Pfam" id="PF00307">
    <property type="entry name" value="CH"/>
    <property type="match status" value="1"/>
</dbReference>
<feature type="region of interest" description="Disordered" evidence="5">
    <location>
        <begin position="1940"/>
        <end position="1987"/>
    </location>
</feature>
<feature type="region of interest" description="Disordered" evidence="5">
    <location>
        <begin position="1"/>
        <end position="30"/>
    </location>
</feature>
<feature type="region of interest" description="Disordered" evidence="5">
    <location>
        <begin position="1538"/>
        <end position="1565"/>
    </location>
</feature>
<evidence type="ECO:0000256" key="3">
    <source>
        <dbReference type="ARBA" id="ARBA00023212"/>
    </source>
</evidence>
<sequence length="2031" mass="228098">MTANLEIQTSVSGDASTQPLGGPGTAFGHGLSAEPLTPPVTVTNAGHLRQEMLVRWMSHRTGTRIDAVNQVLCGTLLTDLLVLLSSDTRPPSPPPPLSSSSTRPPQEISQEERQQLDSPHDHDTNNNNNKNNKDGEDQIDVVVDLLRSWLQLPDLQIPTDAITTNHDALLSFLSFILTQYEAHTINSLQHETFAFISSHIHPIISTCPAQPSDIQQVLLTWARVTLAEYIHAGLVPAIDDCSESWRDGRLFVALLHCYAPECMPEFFTATAETAFHRIEEAFGVPQLLDAALLAEHADEEAILAYLTEFILAVRARNEMPENKAKRQDDIARWTHQDDSTDTPPMSSEGGSESDNVYTRTRTSTYTMQQLKFTVTGGASGGVETEQDVVVQLLDRIAQFHTRLHLITPTRSSYRASATMRSTSSATPDLESCDETDSRWSSTMNENEDTHLLHPLHAADEDVRAYAQNFNAFQVSLHSFAMDEPITHYPLVEQAYQNLLKDVDLVDLQLAAFKRGFSFANLCRSVRSELEGVQLRMVKTTTTSDTDIQDMENHVQHAGNLVVELACTFDDLFSEDAVYATHLDSLATKTTLVRSWVDEVRIWFAEAERIREWITIRSARLEETTVPDPLKEGTETTRADVESLNVAHKELETEIETFNQQDMARLRAHVKALTGASRANKDLSPADPTVIEITLTTLTELDRLMFALRRKSKDLQVLTHRVTWEEEYGKAMGWLSETDKQIHDFLTSSARWQVEEDDLHDGDQREQLLAKEKLKELVVQKLLMLEHKRSEFDQGQFTTTVDAFRDLDDAVDIDVPQYLEDRQSGCEQHFEDLLKRLAYLREIVEQRLKVMDFLYQVHLLRQDGHLLLDELIDAQTTLHADDNDRDMTARVQGMHERIVQLVTSTATRIPYPTTDLQVDKEENEAANQTTRDVISRKCTDMILLGEELDRALEDLRNALLQARSAKQLSQDAKRLCEWANDRLRAVRKTNGADASSRDELIHLEREHETLRNKLQGKENETIDLLTQIDTLLETAAERATFKDGLSEASQDLTEAFDGLRDALDEQQRELRDLRCKMEDGNSHMQRVGELQAFLAETRAALPVLKQTCGFMTGQSEEQDRQRYDMLQQNVDRLKRAFSEQSKLLQALPAESPERLALDKDWDQFGQEMDQLTAFSNMVGEWYDRQRRLSHVESELLAGMNEAIAGLAKKGEWQAEDVTPLEAQLARARDMLAQTDREIMGAKREDPLETANYSCARDRRASVAGKLAACQENLDALKQNAKSAVALSAFLEETDRLLAGIQDEKERIGQRMSQAGSSSFAALEAPQVEELYRTIMERANTSEQKHATFLKHMQHLARTPGLEAQVVAGAAQRIQASLDQFADTIALEKRQAAFVRKTQIHAKAGNDLQNWIAHCDKAIAGLSPDICLADEVELRNEMEKLEYKMAEMQPTLRAFQAMPSRILAGNLCELNVDGDQVKATIQAREDTIMQAWDALGKRLEQARQSILASRRNVTIARKVKEILTLVGHLKERGKAIKVAGVRPHGSTRTTASRNSHRSEEDDSDFDEEASVRQCALEAMPTEHTLMIARAGLDLLDRDIEQHLHTKQRELDTLLQNGQRDIFKDQATEIAVATQGLQNLIQRKRGAVAVAEELETFLTVAEEQEVLLSAVSEVVARAAPENARLVDGVPSRADLQALLIDLDTRYRYYQPKIGDLFDEAREVAQDLTKDKRVAACVQAMETKWAALQAQAERRRADLLAMIGPLMMEPSPLARRSISKRASMPAFVQPQPSMSTPRPVATQTKRRPKSALAPRPPVAPTTRRTGTFPRTTPKAAPQHAVARASSRTPETYKADPKNDLDMALGDIVNDSPYKIGVKMVPGEVGKYWFGREKPKLAYCRVLRSRMVMVRVGGGWVELSQFLRDHALIEEGKFVPHAHNGSIREGFLRTNGNTSPVTIRGGGGAGKPQRRTPTPQMRESCSTPTNNQKRMSFGHGIKDGDKFLVPVDGQGNQVEVKMRKAKSRDTKFIMPGRTRA</sequence>
<evidence type="ECO:0000256" key="4">
    <source>
        <dbReference type="SAM" id="Coils"/>
    </source>
</evidence>
<dbReference type="InterPro" id="IPR036872">
    <property type="entry name" value="CH_dom_sf"/>
</dbReference>
<dbReference type="Pfam" id="PF02187">
    <property type="entry name" value="GAS2"/>
    <property type="match status" value="1"/>
</dbReference>
<evidence type="ECO:0000313" key="8">
    <source>
        <dbReference type="Proteomes" id="UP000242180"/>
    </source>
</evidence>
<dbReference type="PANTHER" id="PTHR11915">
    <property type="entry name" value="SPECTRIN/FILAMIN RELATED CYTOSKELETAL PROTEIN"/>
    <property type="match status" value="1"/>
</dbReference>
<keyword evidence="8" id="KW-1185">Reference proteome</keyword>
<keyword evidence="4" id="KW-0175">Coiled coil</keyword>
<feature type="region of interest" description="Disordered" evidence="5">
    <location>
        <begin position="321"/>
        <end position="356"/>
    </location>
</feature>
<dbReference type="STRING" id="13706.A0A1X2H1Q2"/>
<evidence type="ECO:0000313" key="7">
    <source>
        <dbReference type="EMBL" id="ORY91357.1"/>
    </source>
</evidence>
<feature type="compositionally biased region" description="Polar residues" evidence="5">
    <location>
        <begin position="341"/>
        <end position="356"/>
    </location>
</feature>
<evidence type="ECO:0000259" key="6">
    <source>
        <dbReference type="PROSITE" id="PS51460"/>
    </source>
</evidence>
<feature type="compositionally biased region" description="Basic and acidic residues" evidence="5">
    <location>
        <begin position="321"/>
        <end position="338"/>
    </location>
</feature>
<feature type="compositionally biased region" description="Polar residues" evidence="5">
    <location>
        <begin position="1966"/>
        <end position="1985"/>
    </location>
</feature>
<feature type="compositionally biased region" description="Polar residues" evidence="5">
    <location>
        <begin position="1"/>
        <end position="19"/>
    </location>
</feature>
<feature type="coiled-coil region" evidence="4">
    <location>
        <begin position="1223"/>
        <end position="1285"/>
    </location>
</feature>
<dbReference type="InterPro" id="IPR036534">
    <property type="entry name" value="GAR_dom_sf"/>
</dbReference>
<proteinExistence type="predicted"/>
<keyword evidence="2" id="KW-0963">Cytoplasm</keyword>
<dbReference type="Gene3D" id="3.30.920.20">
    <property type="entry name" value="Gas2-like domain"/>
    <property type="match status" value="1"/>
</dbReference>
<organism evidence="7 8">
    <name type="scientific">Syncephalastrum racemosum</name>
    <name type="common">Filamentous fungus</name>
    <dbReference type="NCBI Taxonomy" id="13706"/>
    <lineage>
        <taxon>Eukaryota</taxon>
        <taxon>Fungi</taxon>
        <taxon>Fungi incertae sedis</taxon>
        <taxon>Mucoromycota</taxon>
        <taxon>Mucoromycotina</taxon>
        <taxon>Mucoromycetes</taxon>
        <taxon>Mucorales</taxon>
        <taxon>Syncephalastraceae</taxon>
        <taxon>Syncephalastrum</taxon>
    </lineage>
</organism>
<feature type="coiled-coil region" evidence="4">
    <location>
        <begin position="1048"/>
        <end position="1082"/>
    </location>
</feature>
<dbReference type="Gene3D" id="1.10.418.10">
    <property type="entry name" value="Calponin-like domain"/>
    <property type="match status" value="1"/>
</dbReference>
<dbReference type="EMBL" id="MCGN01000011">
    <property type="protein sequence ID" value="ORY91357.1"/>
    <property type="molecule type" value="Genomic_DNA"/>
</dbReference>
<dbReference type="PROSITE" id="PS51460">
    <property type="entry name" value="GAR"/>
    <property type="match status" value="1"/>
</dbReference>
<dbReference type="OMA" id="CGFMTGQ"/>
<dbReference type="GO" id="GO:0005856">
    <property type="term" value="C:cytoskeleton"/>
    <property type="evidence" value="ECO:0007669"/>
    <property type="project" value="UniProtKB-SubCell"/>
</dbReference>
<dbReference type="Gene3D" id="1.20.58.60">
    <property type="match status" value="1"/>
</dbReference>
<name>A0A1X2H1Q2_SYNRA</name>
<dbReference type="InterPro" id="IPR001715">
    <property type="entry name" value="CH_dom"/>
</dbReference>
<dbReference type="OrthoDB" id="2250192at2759"/>
<evidence type="ECO:0000256" key="5">
    <source>
        <dbReference type="SAM" id="MobiDB-lite"/>
    </source>
</evidence>
<dbReference type="SMART" id="SM00243">
    <property type="entry name" value="GAS2"/>
    <property type="match status" value="1"/>
</dbReference>
<comment type="caution">
    <text evidence="7">The sequence shown here is derived from an EMBL/GenBank/DDBJ whole genome shotgun (WGS) entry which is preliminary data.</text>
</comment>
<accession>A0A1X2H1Q2</accession>
<gene>
    <name evidence="7" type="ORF">BCR43DRAFT_566861</name>
</gene>
<dbReference type="SUPFAM" id="SSF47576">
    <property type="entry name" value="Calponin-homology domain, CH-domain"/>
    <property type="match status" value="1"/>
</dbReference>
<feature type="compositionally biased region" description="Basic and acidic residues" evidence="5">
    <location>
        <begin position="110"/>
        <end position="124"/>
    </location>
</feature>
<feature type="region of interest" description="Disordered" evidence="5">
    <location>
        <begin position="1784"/>
        <end position="1853"/>
    </location>
</feature>